<evidence type="ECO:0000313" key="7">
    <source>
        <dbReference type="Proteomes" id="UP000256601"/>
    </source>
</evidence>
<keyword evidence="1 3" id="KW-0853">WD repeat</keyword>
<dbReference type="SUPFAM" id="SSF50978">
    <property type="entry name" value="WD40 repeat-like"/>
    <property type="match status" value="1"/>
</dbReference>
<dbReference type="PROSITE" id="PS50294">
    <property type="entry name" value="WD_REPEATS_REGION"/>
    <property type="match status" value="2"/>
</dbReference>
<dbReference type="EMBL" id="CP017555">
    <property type="protein sequence ID" value="AOW02379.1"/>
    <property type="molecule type" value="Genomic_DNA"/>
</dbReference>
<dbReference type="PANTHER" id="PTHR44006:SF1">
    <property type="entry name" value="U5 SMALL NUCLEAR RIBONUCLEOPROTEIN 40 KDA PROTEIN"/>
    <property type="match status" value="1"/>
</dbReference>
<dbReference type="Pfam" id="PF00400">
    <property type="entry name" value="WD40"/>
    <property type="match status" value="5"/>
</dbReference>
<dbReference type="RefSeq" id="XP_501478.1">
    <property type="nucleotide sequence ID" value="XM_501478.1"/>
</dbReference>
<dbReference type="Proteomes" id="UP000256601">
    <property type="component" value="Unassembled WGS sequence"/>
</dbReference>
<feature type="repeat" description="WD" evidence="3">
    <location>
        <begin position="108"/>
        <end position="149"/>
    </location>
</feature>
<dbReference type="GO" id="GO:0071013">
    <property type="term" value="C:catalytic step 2 spliceosome"/>
    <property type="evidence" value="ECO:0007669"/>
    <property type="project" value="TreeGrafter"/>
</dbReference>
<evidence type="ECO:0000313" key="6">
    <source>
        <dbReference type="Proteomes" id="UP000182444"/>
    </source>
</evidence>
<name>A0A1D8N9S0_YARLL</name>
<dbReference type="GeneID" id="2910100"/>
<dbReference type="PANTHER" id="PTHR44006">
    <property type="entry name" value="U5 SMALL NUCLEAR RIBONUCLEOPROTEIN 40 KDA PROTEIN"/>
    <property type="match status" value="1"/>
</dbReference>
<dbReference type="InterPro" id="IPR036322">
    <property type="entry name" value="WD40_repeat_dom_sf"/>
</dbReference>
<evidence type="ECO:0000256" key="3">
    <source>
        <dbReference type="PROSITE-ProRule" id="PRU00221"/>
    </source>
</evidence>
<dbReference type="InterPro" id="IPR020472">
    <property type="entry name" value="WD40_PAC1"/>
</dbReference>
<evidence type="ECO:0000256" key="2">
    <source>
        <dbReference type="ARBA" id="ARBA00022737"/>
    </source>
</evidence>
<dbReference type="Gene3D" id="2.130.10.10">
    <property type="entry name" value="YVTN repeat-like/Quinoprotein amine dehydrogenase"/>
    <property type="match status" value="1"/>
</dbReference>
<dbReference type="eggNOG" id="KOG0265">
    <property type="taxonomic scope" value="Eukaryota"/>
</dbReference>
<dbReference type="KEGG" id="yli:2910100"/>
<dbReference type="InterPro" id="IPR052234">
    <property type="entry name" value="U5_snRNP_Component"/>
</dbReference>
<evidence type="ECO:0000313" key="5">
    <source>
        <dbReference type="EMBL" id="RDW26358.1"/>
    </source>
</evidence>
<dbReference type="GO" id="GO:0003723">
    <property type="term" value="F:RNA binding"/>
    <property type="evidence" value="ECO:0007669"/>
    <property type="project" value="TreeGrafter"/>
</dbReference>
<accession>A0A1D8N9S0</accession>
<gene>
    <name evidence="5" type="ORF">B0I71DRAFT_130996</name>
    <name evidence="4" type="ORF">YALI1_C07109g</name>
</gene>
<evidence type="ECO:0000313" key="4">
    <source>
        <dbReference type="EMBL" id="AOW02379.1"/>
    </source>
</evidence>
<dbReference type="PRINTS" id="PR00320">
    <property type="entry name" value="GPROTEINBRPT"/>
</dbReference>
<reference evidence="5 7" key="2">
    <citation type="submission" date="2018-07" db="EMBL/GenBank/DDBJ databases">
        <title>Draft Genome Assemblies for Five Robust Yarrowia lipolytica Strains Exhibiting High Lipid Production and Pentose Sugar Utilization and Sugar Alcohol Secretion from Undetoxified Lignocellulosic Biomass Hydrolysates.</title>
        <authorList>
            <consortium name="DOE Joint Genome Institute"/>
            <person name="Walker C."/>
            <person name="Ryu S."/>
            <person name="Na H."/>
            <person name="Zane M."/>
            <person name="LaButti K."/>
            <person name="Lipzen A."/>
            <person name="Haridas S."/>
            <person name="Barry K."/>
            <person name="Grigoriev I.V."/>
            <person name="Quarterman J."/>
            <person name="Slininger P."/>
            <person name="Dien B."/>
            <person name="Trinh C.T."/>
        </authorList>
    </citation>
    <scope>NUCLEOTIDE SEQUENCE [LARGE SCALE GENOMIC DNA]</scope>
    <source>
        <strain evidence="5 7">YB392</strain>
    </source>
</reference>
<dbReference type="InterPro" id="IPR015943">
    <property type="entry name" value="WD40/YVTN_repeat-like_dom_sf"/>
</dbReference>
<organism evidence="4 6">
    <name type="scientific">Yarrowia lipolytica</name>
    <name type="common">Candida lipolytica</name>
    <dbReference type="NCBI Taxonomy" id="4952"/>
    <lineage>
        <taxon>Eukaryota</taxon>
        <taxon>Fungi</taxon>
        <taxon>Dikarya</taxon>
        <taxon>Ascomycota</taxon>
        <taxon>Saccharomycotina</taxon>
        <taxon>Dipodascomycetes</taxon>
        <taxon>Dipodascales</taxon>
        <taxon>Dipodascales incertae sedis</taxon>
        <taxon>Yarrowia</taxon>
    </lineage>
</organism>
<keyword evidence="2" id="KW-0677">Repeat</keyword>
<dbReference type="Proteomes" id="UP000182444">
    <property type="component" value="Chromosome 1C"/>
</dbReference>
<feature type="repeat" description="WD" evidence="3">
    <location>
        <begin position="27"/>
        <end position="67"/>
    </location>
</feature>
<proteinExistence type="predicted"/>
<feature type="repeat" description="WD" evidence="3">
    <location>
        <begin position="193"/>
        <end position="223"/>
    </location>
</feature>
<dbReference type="EMBL" id="KZ858981">
    <property type="protein sequence ID" value="RDW26358.1"/>
    <property type="molecule type" value="Genomic_DNA"/>
</dbReference>
<evidence type="ECO:0000256" key="1">
    <source>
        <dbReference type="ARBA" id="ARBA00022574"/>
    </source>
</evidence>
<dbReference type="InterPro" id="IPR001680">
    <property type="entry name" value="WD40_rpt"/>
</dbReference>
<protein>
    <submittedName>
        <fullName evidence="5">WD40-repeat-containing domain protein</fullName>
    </submittedName>
</protein>
<dbReference type="OrthoDB" id="1068471at2759"/>
<dbReference type="AlphaFoldDB" id="A0A1D8N9S0"/>
<reference evidence="4 6" key="1">
    <citation type="journal article" date="2016" name="PLoS ONE">
        <title>Sequence Assembly of Yarrowia lipolytica Strain W29/CLIB89 Shows Transposable Element Diversity.</title>
        <authorList>
            <person name="Magnan C."/>
            <person name="Yu J."/>
            <person name="Chang I."/>
            <person name="Jahn E."/>
            <person name="Kanomata Y."/>
            <person name="Wu J."/>
            <person name="Zeller M."/>
            <person name="Oakes M."/>
            <person name="Baldi P."/>
            <person name="Sandmeyer S."/>
        </authorList>
    </citation>
    <scope>NUCLEOTIDE SEQUENCE [LARGE SCALE GENOMIC DNA]</scope>
    <source>
        <strain evidence="4">CLIB89</strain>
        <strain evidence="6">CLIB89(W29)</strain>
    </source>
</reference>
<dbReference type="SMART" id="SM00320">
    <property type="entry name" value="WD40"/>
    <property type="match status" value="7"/>
</dbReference>
<dbReference type="VEuPathDB" id="FungiDB:YALI0_C05555g"/>
<sequence>MSLVKKPKTELSTHVASDHVTETSIQLIGHSCPVLACDLSADKEVLSGDLEGLVKLWKLSRDDTVEQYEVGKHKGAVLGAIFLKHRMVTCSTDTTISIFDGGHKIRNFKGHTAAVNVVCGGQNDELIYSGSDDGSIGIWDPREKDSESRVIETNYPVIAVATDGHETVWSAGVDDVISRWDLRMNQQIDFQGADGHTDIVTSLSYNHNRLASHSHDNTVRVWDTKPFMADEKSRELLCLTDAPNGIEQATLKAKWSSDGEHIISGSADRTVVIWKGDTGRLVRKVGGHSGCVNDVAMVDKWYVSASSDGTLVVSTL</sequence>
<dbReference type="VEuPathDB" id="FungiDB:YALI1_C07109g"/>
<feature type="repeat" description="WD" evidence="3">
    <location>
        <begin position="255"/>
        <end position="284"/>
    </location>
</feature>
<dbReference type="PROSITE" id="PS50082">
    <property type="entry name" value="WD_REPEATS_2"/>
    <property type="match status" value="4"/>
</dbReference>
<dbReference type="OMA" id="IWDIRPY"/>